<dbReference type="GeneID" id="111089148"/>
<organism evidence="1 2">
    <name type="scientific">Limulus polyphemus</name>
    <name type="common">Atlantic horseshoe crab</name>
    <dbReference type="NCBI Taxonomy" id="6850"/>
    <lineage>
        <taxon>Eukaryota</taxon>
        <taxon>Metazoa</taxon>
        <taxon>Ecdysozoa</taxon>
        <taxon>Arthropoda</taxon>
        <taxon>Chelicerata</taxon>
        <taxon>Merostomata</taxon>
        <taxon>Xiphosura</taxon>
        <taxon>Limulidae</taxon>
        <taxon>Limulus</taxon>
    </lineage>
</organism>
<protein>
    <submittedName>
        <fullName evidence="2">Uncharacterized protein LOC111089148 isoform X1</fullName>
    </submittedName>
</protein>
<name>A0ABM1TLL4_LIMPO</name>
<evidence type="ECO:0000313" key="2">
    <source>
        <dbReference type="RefSeq" id="XP_022256770.1"/>
    </source>
</evidence>
<dbReference type="Proteomes" id="UP000694941">
    <property type="component" value="Unplaced"/>
</dbReference>
<evidence type="ECO:0000313" key="1">
    <source>
        <dbReference type="Proteomes" id="UP000694941"/>
    </source>
</evidence>
<proteinExistence type="predicted"/>
<sequence length="128" mass="14523">MTEEVRIHTWILDFRQVAVTAKAYILTLLSAAANGDAKAVELTKILQHKQENLNKNKKDLKRRWKEITRSALCGSEQKELTEATTSIDFSPNRSNGDRSVDMQQLTLLQLLALLQQGFLTSTRVHQDS</sequence>
<reference evidence="2" key="1">
    <citation type="submission" date="2025-08" db="UniProtKB">
        <authorList>
            <consortium name="RefSeq"/>
        </authorList>
    </citation>
    <scope>IDENTIFICATION</scope>
    <source>
        <tissue evidence="2">Muscle</tissue>
    </source>
</reference>
<gene>
    <name evidence="2" type="primary">LOC111089148</name>
</gene>
<dbReference type="RefSeq" id="XP_022256770.1">
    <property type="nucleotide sequence ID" value="XM_022401062.1"/>
</dbReference>
<accession>A0ABM1TLL4</accession>
<keyword evidence="1" id="KW-1185">Reference proteome</keyword>